<dbReference type="GO" id="GO:0005634">
    <property type="term" value="C:nucleus"/>
    <property type="evidence" value="ECO:0007669"/>
    <property type="project" value="UniProtKB-SubCell"/>
</dbReference>
<evidence type="ECO:0000256" key="3">
    <source>
        <dbReference type="ARBA" id="ARBA00023125"/>
    </source>
</evidence>
<dbReference type="AlphaFoldDB" id="A0A336LT67"/>
<dbReference type="GO" id="GO:0000981">
    <property type="term" value="F:DNA-binding transcription factor activity, RNA polymerase II-specific"/>
    <property type="evidence" value="ECO:0007669"/>
    <property type="project" value="TreeGrafter"/>
</dbReference>
<dbReference type="GO" id="GO:0046983">
    <property type="term" value="F:protein dimerization activity"/>
    <property type="evidence" value="ECO:0007669"/>
    <property type="project" value="InterPro"/>
</dbReference>
<evidence type="ECO:0000256" key="6">
    <source>
        <dbReference type="SAM" id="Coils"/>
    </source>
</evidence>
<reference evidence="9" key="1">
    <citation type="submission" date="2018-07" db="EMBL/GenBank/DDBJ databases">
        <authorList>
            <person name="Quirk P.G."/>
            <person name="Krulwich T.A."/>
        </authorList>
    </citation>
    <scope>NUCLEOTIDE SEQUENCE</scope>
</reference>
<dbReference type="InterPro" id="IPR011598">
    <property type="entry name" value="bHLH_dom"/>
</dbReference>
<feature type="region of interest" description="Disordered" evidence="7">
    <location>
        <begin position="25"/>
        <end position="52"/>
    </location>
</feature>
<organism evidence="9">
    <name type="scientific">Culicoides sonorensis</name>
    <name type="common">Biting midge</name>
    <dbReference type="NCBI Taxonomy" id="179676"/>
    <lineage>
        <taxon>Eukaryota</taxon>
        <taxon>Metazoa</taxon>
        <taxon>Ecdysozoa</taxon>
        <taxon>Arthropoda</taxon>
        <taxon>Hexapoda</taxon>
        <taxon>Insecta</taxon>
        <taxon>Pterygota</taxon>
        <taxon>Neoptera</taxon>
        <taxon>Endopterygota</taxon>
        <taxon>Diptera</taxon>
        <taxon>Nematocera</taxon>
        <taxon>Chironomoidea</taxon>
        <taxon>Ceratopogonidae</taxon>
        <taxon>Ceratopogoninae</taxon>
        <taxon>Culicoides</taxon>
        <taxon>Monoculicoides</taxon>
    </lineage>
</organism>
<protein>
    <submittedName>
        <fullName evidence="9">CSON000551 protein</fullName>
    </submittedName>
</protein>
<dbReference type="GO" id="GO:0000978">
    <property type="term" value="F:RNA polymerase II cis-regulatory region sequence-specific DNA binding"/>
    <property type="evidence" value="ECO:0007669"/>
    <property type="project" value="TreeGrafter"/>
</dbReference>
<sequence>MSSQIVHQHNKGEVYIIKELQQHHPDDEMDHQKTSQSSLEDDLQASNSGNTVTIMDHDEKRMRRQIANSNERRRMQSINAGFQSLRNLLPHHEGEKLSKASILQQTAEYIYNLEQEKARLLNQNCQLKRLLDQHDPGSAAAVTADFGTTTTQTTTGTTVLTTKKRKLEGGQIVVQAVSDSSDEGLGSMSPEPVPVTILSVLPQQGGKPGSATTTAATTTLPGNATLQISAKDYIDMKRELERERKQRFELEKQIRSNQIYSDRVHYQEVIDHTDNVREEDIIMEHGNMTLAQMKSADGTMENVQVLSLDSIPSVGQTQVVVCSPVGDLIEENSRPISPSDLMRTDEPLKHENIIITTSGTNKKPRIVSSILEAAIKAEPKVEVERIEAPSTIVIEDGSKSSRSRGSPAPANCMYVTNTSRQNLQAIVAAIEHLEGEHYVEKVVEQEAPLALTNKQIAVRDREHRKIHSEIQPFLKFKQVTVATSSPGQTVTVQTTPGANHVLKSTICNIQQQQMSRPGVIVVKHQKN</sequence>
<evidence type="ECO:0000259" key="8">
    <source>
        <dbReference type="PROSITE" id="PS50888"/>
    </source>
</evidence>
<dbReference type="Gene3D" id="4.10.280.10">
    <property type="entry name" value="Helix-loop-helix DNA-binding domain"/>
    <property type="match status" value="1"/>
</dbReference>
<dbReference type="VEuPathDB" id="VectorBase:CSON000551"/>
<dbReference type="SUPFAM" id="SSF47459">
    <property type="entry name" value="HLH, helix-loop-helix DNA-binding domain"/>
    <property type="match status" value="1"/>
</dbReference>
<keyword evidence="5" id="KW-0539">Nucleus</keyword>
<dbReference type="CDD" id="cd11419">
    <property type="entry name" value="bHLHzip_TFAP4"/>
    <property type="match status" value="1"/>
</dbReference>
<dbReference type="Pfam" id="PF00010">
    <property type="entry name" value="HLH"/>
    <property type="match status" value="1"/>
</dbReference>
<evidence type="ECO:0000256" key="5">
    <source>
        <dbReference type="ARBA" id="ARBA00023242"/>
    </source>
</evidence>
<keyword evidence="4" id="KW-0804">Transcription</keyword>
<dbReference type="PANTHER" id="PTHR15741">
    <property type="entry name" value="BASIC HELIX-LOOP-HELIX ZIP TRANSCRIPTION FACTOR"/>
    <property type="match status" value="1"/>
</dbReference>
<dbReference type="InterPro" id="IPR036638">
    <property type="entry name" value="HLH_DNA-bd_sf"/>
</dbReference>
<dbReference type="PANTHER" id="PTHR15741:SF27">
    <property type="entry name" value="TRANSCRIPTION FACTOR AP-4"/>
    <property type="match status" value="1"/>
</dbReference>
<dbReference type="PROSITE" id="PS50888">
    <property type="entry name" value="BHLH"/>
    <property type="match status" value="1"/>
</dbReference>
<keyword evidence="6" id="KW-0175">Coiled coil</keyword>
<dbReference type="EMBL" id="UFQT01000108">
    <property type="protein sequence ID" value="SSX20121.1"/>
    <property type="molecule type" value="Genomic_DNA"/>
</dbReference>
<keyword evidence="3" id="KW-0238">DNA-binding</keyword>
<keyword evidence="2" id="KW-0805">Transcription regulation</keyword>
<proteinExistence type="predicted"/>
<feature type="compositionally biased region" description="Polar residues" evidence="7">
    <location>
        <begin position="34"/>
        <end position="52"/>
    </location>
</feature>
<evidence type="ECO:0000313" key="9">
    <source>
        <dbReference type="EMBL" id="SSX20121.1"/>
    </source>
</evidence>
<gene>
    <name evidence="9" type="primary">CSON000551</name>
</gene>
<dbReference type="OMA" id="THYQHPH"/>
<comment type="subcellular location">
    <subcellularLocation>
        <location evidence="1">Nucleus</location>
    </subcellularLocation>
</comment>
<dbReference type="InterPro" id="IPR052207">
    <property type="entry name" value="Max-like/E-box_TFs"/>
</dbReference>
<evidence type="ECO:0000256" key="2">
    <source>
        <dbReference type="ARBA" id="ARBA00023015"/>
    </source>
</evidence>
<evidence type="ECO:0000256" key="1">
    <source>
        <dbReference type="ARBA" id="ARBA00004123"/>
    </source>
</evidence>
<dbReference type="FunFam" id="4.10.280.10:FF:000036">
    <property type="entry name" value="Transcription factor AP-4"/>
    <property type="match status" value="1"/>
</dbReference>
<evidence type="ECO:0000256" key="7">
    <source>
        <dbReference type="SAM" id="MobiDB-lite"/>
    </source>
</evidence>
<accession>A0A336LT67</accession>
<evidence type="ECO:0000256" key="4">
    <source>
        <dbReference type="ARBA" id="ARBA00023163"/>
    </source>
</evidence>
<name>A0A336LT67_CULSO</name>
<feature type="domain" description="BHLH" evidence="8">
    <location>
        <begin position="62"/>
        <end position="113"/>
    </location>
</feature>
<dbReference type="SMART" id="SM00353">
    <property type="entry name" value="HLH"/>
    <property type="match status" value="1"/>
</dbReference>
<feature type="coiled-coil region" evidence="6">
    <location>
        <begin position="223"/>
        <end position="253"/>
    </location>
</feature>